<gene>
    <name evidence="15" type="primary">ABSGL_05341.1 scaffold 6959</name>
</gene>
<evidence type="ECO:0000259" key="14">
    <source>
        <dbReference type="Pfam" id="PF03727"/>
    </source>
</evidence>
<evidence type="ECO:0000256" key="2">
    <source>
        <dbReference type="ARBA" id="ARBA00005028"/>
    </source>
</evidence>
<dbReference type="InParanoid" id="A0A168N2U9"/>
<dbReference type="Pfam" id="PF00349">
    <property type="entry name" value="Hexokinase_1"/>
    <property type="match status" value="1"/>
</dbReference>
<dbReference type="FunFam" id="3.30.420.40:FF:000805">
    <property type="entry name" value="Hexokinase-2"/>
    <property type="match status" value="1"/>
</dbReference>
<reference evidence="15" key="1">
    <citation type="submission" date="2016-04" db="EMBL/GenBank/DDBJ databases">
        <authorList>
            <person name="Evans L.H."/>
            <person name="Alamgir A."/>
            <person name="Owens N."/>
            <person name="Weber N.D."/>
            <person name="Virtaneva K."/>
            <person name="Barbian K."/>
            <person name="Babar A."/>
            <person name="Rosenke K."/>
        </authorList>
    </citation>
    <scope>NUCLEOTIDE SEQUENCE [LARGE SCALE GENOMIC DNA]</scope>
    <source>
        <strain evidence="15">CBS 101.48</strain>
    </source>
</reference>
<dbReference type="GO" id="GO:0001678">
    <property type="term" value="P:intracellular glucose homeostasis"/>
    <property type="evidence" value="ECO:0007669"/>
    <property type="project" value="InterPro"/>
</dbReference>
<comment type="similarity">
    <text evidence="3 12">Belongs to the hexokinase family.</text>
</comment>
<comment type="catalytic activity">
    <reaction evidence="9">
        <text>a D-hexose + ATP = a D-hexose 6-phosphate + ADP + H(+)</text>
        <dbReference type="Rhea" id="RHEA:22740"/>
        <dbReference type="ChEBI" id="CHEBI:4194"/>
        <dbReference type="ChEBI" id="CHEBI:15378"/>
        <dbReference type="ChEBI" id="CHEBI:30616"/>
        <dbReference type="ChEBI" id="CHEBI:229467"/>
        <dbReference type="ChEBI" id="CHEBI:456216"/>
        <dbReference type="EC" id="2.7.1.1"/>
    </reaction>
    <physiologicalReaction direction="left-to-right" evidence="9">
        <dbReference type="Rhea" id="RHEA:22741"/>
    </physiologicalReaction>
</comment>
<dbReference type="GO" id="GO:0005536">
    <property type="term" value="F:D-glucose binding"/>
    <property type="evidence" value="ECO:0007669"/>
    <property type="project" value="InterPro"/>
</dbReference>
<dbReference type="Proteomes" id="UP000078561">
    <property type="component" value="Unassembled WGS sequence"/>
</dbReference>
<dbReference type="GO" id="GO:0008865">
    <property type="term" value="F:fructokinase activity"/>
    <property type="evidence" value="ECO:0007669"/>
    <property type="project" value="TreeGrafter"/>
</dbReference>
<evidence type="ECO:0000256" key="5">
    <source>
        <dbReference type="ARBA" id="ARBA00022741"/>
    </source>
</evidence>
<keyword evidence="7 12" id="KW-0067">ATP-binding</keyword>
<evidence type="ECO:0000259" key="13">
    <source>
        <dbReference type="Pfam" id="PF00349"/>
    </source>
</evidence>
<dbReference type="PROSITE" id="PS00378">
    <property type="entry name" value="HEXOKINASE_1"/>
    <property type="match status" value="1"/>
</dbReference>
<keyword evidence="16" id="KW-1185">Reference proteome</keyword>
<sequence>MASIPRSQALDVDSILHQLTEEFEVSPDRIRTIIKQFNEEMEKGLDHEGATVPMIPSFVTGRPTGTEIGRYLALDLGGTNLRVCEFELKGKGKGYSVHQQKYVVSDQLKTGEMRHLCDFIADCVDNFISERGADHLEEALQLGFTFSFPVLQTDINRGTLMHWTKGFNCSGAINKDVVVMLQDAFLRKNINVHIAAIVNDTVGTLMAHTYLHPETTIGVILGTGTNACYYEKLAGIKKWKSEKKFEDMVVNMEWGAFDNERRVLPLTLYDNKLDRESINPRQQIFEKMISGMYLGEIVRNAMLNLVDQWMLFDGQSSSELNRQWGFETAYMSTIIADDSPALASTQHVLQDILMIPVTTTIDDRKIVKHICELVALRAARLSAAGIGAVLSHTGDINRPSVVAIDGSVYEFLPNFETNMITTLSELFGHSIEGRLKLSLAKDGSGFGAAIVAMVAHKAALAAAASS</sequence>
<dbReference type="PROSITE" id="PS51748">
    <property type="entry name" value="HEXOKINASE_2"/>
    <property type="match status" value="1"/>
</dbReference>
<dbReference type="GO" id="GO:0005524">
    <property type="term" value="F:ATP binding"/>
    <property type="evidence" value="ECO:0007669"/>
    <property type="project" value="UniProtKB-UniRule"/>
</dbReference>
<dbReference type="Gene3D" id="3.30.420.40">
    <property type="match status" value="1"/>
</dbReference>
<dbReference type="InterPro" id="IPR043129">
    <property type="entry name" value="ATPase_NBD"/>
</dbReference>
<dbReference type="STRING" id="4829.A0A168N2U9"/>
<dbReference type="CDD" id="cd24018">
    <property type="entry name" value="ASKHA_NBD_HK_fungi"/>
    <property type="match status" value="1"/>
</dbReference>
<dbReference type="GO" id="GO:0004340">
    <property type="term" value="F:glucokinase activity"/>
    <property type="evidence" value="ECO:0007669"/>
    <property type="project" value="TreeGrafter"/>
</dbReference>
<evidence type="ECO:0000256" key="1">
    <source>
        <dbReference type="ARBA" id="ARBA00004888"/>
    </source>
</evidence>
<dbReference type="Pfam" id="PF03727">
    <property type="entry name" value="Hexokinase_2"/>
    <property type="match status" value="1"/>
</dbReference>
<name>A0A168N2U9_ABSGL</name>
<dbReference type="OMA" id="YPNFEGY"/>
<comment type="catalytic activity">
    <reaction evidence="10">
        <text>D-fructose + ATP = D-fructose 6-phosphate + ADP + H(+)</text>
        <dbReference type="Rhea" id="RHEA:16125"/>
        <dbReference type="ChEBI" id="CHEBI:15378"/>
        <dbReference type="ChEBI" id="CHEBI:30616"/>
        <dbReference type="ChEBI" id="CHEBI:37721"/>
        <dbReference type="ChEBI" id="CHEBI:61527"/>
        <dbReference type="ChEBI" id="CHEBI:456216"/>
        <dbReference type="EC" id="2.7.1.1"/>
    </reaction>
    <physiologicalReaction direction="left-to-right" evidence="10">
        <dbReference type="Rhea" id="RHEA:16126"/>
    </physiologicalReaction>
</comment>
<evidence type="ECO:0000313" key="15">
    <source>
        <dbReference type="EMBL" id="SAL99696.1"/>
    </source>
</evidence>
<dbReference type="EC" id="2.7.1.-" evidence="12"/>
<dbReference type="FunCoup" id="A0A168N2U9">
    <property type="interactions" value="364"/>
</dbReference>
<dbReference type="PRINTS" id="PR00475">
    <property type="entry name" value="HEXOKINASE"/>
</dbReference>
<dbReference type="UniPathway" id="UPA00109">
    <property type="reaction ID" value="UER00180"/>
</dbReference>
<dbReference type="Gene3D" id="1.10.287.1250">
    <property type="match status" value="1"/>
</dbReference>
<dbReference type="Gene3D" id="3.40.367.20">
    <property type="match status" value="1"/>
</dbReference>
<dbReference type="PANTHER" id="PTHR19443">
    <property type="entry name" value="HEXOKINASE"/>
    <property type="match status" value="1"/>
</dbReference>
<comment type="pathway">
    <text evidence="2">Carbohydrate metabolism; hexose metabolism.</text>
</comment>
<dbReference type="PANTHER" id="PTHR19443:SF30">
    <property type="entry name" value="GLUCOKINASE-1-RELATED"/>
    <property type="match status" value="1"/>
</dbReference>
<dbReference type="InterPro" id="IPR022672">
    <property type="entry name" value="Hexokinase_N"/>
</dbReference>
<keyword evidence="4 12" id="KW-0808">Transferase</keyword>
<evidence type="ECO:0000256" key="7">
    <source>
        <dbReference type="ARBA" id="ARBA00022840"/>
    </source>
</evidence>
<evidence type="ECO:0000256" key="4">
    <source>
        <dbReference type="ARBA" id="ARBA00022679"/>
    </source>
</evidence>
<evidence type="ECO:0000256" key="8">
    <source>
        <dbReference type="ARBA" id="ARBA00023152"/>
    </source>
</evidence>
<dbReference type="InterPro" id="IPR019807">
    <property type="entry name" value="Hexokinase_BS"/>
</dbReference>
<keyword evidence="8 12" id="KW-0324">Glycolysis</keyword>
<feature type="domain" description="Hexokinase N-terminal" evidence="13">
    <location>
        <begin position="16"/>
        <end position="210"/>
    </location>
</feature>
<evidence type="ECO:0000256" key="12">
    <source>
        <dbReference type="RuleBase" id="RU362007"/>
    </source>
</evidence>
<keyword evidence="5 12" id="KW-0547">Nucleotide-binding</keyword>
<comment type="pathway">
    <text evidence="1">Carbohydrate degradation; glycolysis; D-glyceraldehyde 3-phosphate and glycerone phosphate from D-glucose: step 1/4.</text>
</comment>
<dbReference type="GO" id="GO:0006006">
    <property type="term" value="P:glucose metabolic process"/>
    <property type="evidence" value="ECO:0007669"/>
    <property type="project" value="UniProtKB-ARBA"/>
</dbReference>
<evidence type="ECO:0000256" key="10">
    <source>
        <dbReference type="ARBA" id="ARBA00047905"/>
    </source>
</evidence>
<evidence type="ECO:0000313" key="16">
    <source>
        <dbReference type="Proteomes" id="UP000078561"/>
    </source>
</evidence>
<dbReference type="InterPro" id="IPR001312">
    <property type="entry name" value="Hexokinase"/>
</dbReference>
<keyword evidence="6 12" id="KW-0418">Kinase</keyword>
<dbReference type="EMBL" id="LT552960">
    <property type="protein sequence ID" value="SAL99696.1"/>
    <property type="molecule type" value="Genomic_DNA"/>
</dbReference>
<protein>
    <recommendedName>
        <fullName evidence="12">Phosphotransferase</fullName>
        <ecNumber evidence="12">2.7.1.-</ecNumber>
    </recommendedName>
</protein>
<organism evidence="15">
    <name type="scientific">Absidia glauca</name>
    <name type="common">Pin mould</name>
    <dbReference type="NCBI Taxonomy" id="4829"/>
    <lineage>
        <taxon>Eukaryota</taxon>
        <taxon>Fungi</taxon>
        <taxon>Fungi incertae sedis</taxon>
        <taxon>Mucoromycota</taxon>
        <taxon>Mucoromycotina</taxon>
        <taxon>Mucoromycetes</taxon>
        <taxon>Mucorales</taxon>
        <taxon>Cunninghamellaceae</taxon>
        <taxon>Absidia</taxon>
    </lineage>
</organism>
<dbReference type="InterPro" id="IPR022673">
    <property type="entry name" value="Hexokinase_C"/>
</dbReference>
<proteinExistence type="inferred from homology"/>
<evidence type="ECO:0000256" key="6">
    <source>
        <dbReference type="ARBA" id="ARBA00022777"/>
    </source>
</evidence>
<dbReference type="OrthoDB" id="419537at2759"/>
<evidence type="ECO:0000256" key="11">
    <source>
        <dbReference type="ARBA" id="ARBA00048160"/>
    </source>
</evidence>
<dbReference type="GO" id="GO:0006096">
    <property type="term" value="P:glycolytic process"/>
    <property type="evidence" value="ECO:0007669"/>
    <property type="project" value="UniProtKB-UniPathway"/>
</dbReference>
<comment type="catalytic activity">
    <reaction evidence="11">
        <text>D-glucose + ATP = D-glucose 6-phosphate + ADP + H(+)</text>
        <dbReference type="Rhea" id="RHEA:17825"/>
        <dbReference type="ChEBI" id="CHEBI:4167"/>
        <dbReference type="ChEBI" id="CHEBI:15378"/>
        <dbReference type="ChEBI" id="CHEBI:30616"/>
        <dbReference type="ChEBI" id="CHEBI:61548"/>
        <dbReference type="ChEBI" id="CHEBI:456216"/>
        <dbReference type="EC" id="2.7.1.1"/>
    </reaction>
    <physiologicalReaction direction="left-to-right" evidence="11">
        <dbReference type="Rhea" id="RHEA:17826"/>
    </physiologicalReaction>
</comment>
<evidence type="ECO:0000256" key="3">
    <source>
        <dbReference type="ARBA" id="ARBA00009225"/>
    </source>
</evidence>
<dbReference type="GO" id="GO:0005739">
    <property type="term" value="C:mitochondrion"/>
    <property type="evidence" value="ECO:0007669"/>
    <property type="project" value="TreeGrafter"/>
</dbReference>
<evidence type="ECO:0000256" key="9">
    <source>
        <dbReference type="ARBA" id="ARBA00044613"/>
    </source>
</evidence>
<dbReference type="SUPFAM" id="SSF53067">
    <property type="entry name" value="Actin-like ATPase domain"/>
    <property type="match status" value="2"/>
</dbReference>
<dbReference type="GO" id="GO:0005829">
    <property type="term" value="C:cytosol"/>
    <property type="evidence" value="ECO:0007669"/>
    <property type="project" value="TreeGrafter"/>
</dbReference>
<dbReference type="AlphaFoldDB" id="A0A168N2U9"/>
<dbReference type="FunFam" id="3.40.367.20:FF:000005">
    <property type="entry name" value="Phosphotransferase"/>
    <property type="match status" value="1"/>
</dbReference>
<feature type="domain" description="Hexokinase C-terminal" evidence="14">
    <location>
        <begin position="217"/>
        <end position="454"/>
    </location>
</feature>
<accession>A0A168N2U9</accession>